<gene>
    <name evidence="2" type="ORF">BS1321_23400</name>
</gene>
<evidence type="ECO:0000313" key="3">
    <source>
        <dbReference type="Proteomes" id="UP000214618"/>
    </source>
</evidence>
<accession>A0A223EN29</accession>
<proteinExistence type="predicted"/>
<dbReference type="Proteomes" id="UP000214618">
    <property type="component" value="Chromosome"/>
</dbReference>
<feature type="transmembrane region" description="Helical" evidence="1">
    <location>
        <begin position="49"/>
        <end position="67"/>
    </location>
</feature>
<protein>
    <submittedName>
        <fullName evidence="2">Uncharacterized protein</fullName>
    </submittedName>
</protein>
<keyword evidence="1" id="KW-0812">Transmembrane</keyword>
<dbReference type="EMBL" id="CP017704">
    <property type="protein sequence ID" value="ASS96591.1"/>
    <property type="molecule type" value="Genomic_DNA"/>
</dbReference>
<sequence>MGIIKIDRYMGMCMTFKSEIIKICIAIVITFLLGRTVSQGIQIELLRDIVVGITVAVVYLLLIIRFLKRSDDDE</sequence>
<dbReference type="AlphaFoldDB" id="A0A223EN29"/>
<keyword evidence="1" id="KW-0472">Membrane</keyword>
<evidence type="ECO:0000256" key="1">
    <source>
        <dbReference type="SAM" id="Phobius"/>
    </source>
</evidence>
<organism evidence="2 3">
    <name type="scientific">Peribacillus simplex NBRC 15720 = DSM 1321</name>
    <dbReference type="NCBI Taxonomy" id="1349754"/>
    <lineage>
        <taxon>Bacteria</taxon>
        <taxon>Bacillati</taxon>
        <taxon>Bacillota</taxon>
        <taxon>Bacilli</taxon>
        <taxon>Bacillales</taxon>
        <taxon>Bacillaceae</taxon>
        <taxon>Peribacillus</taxon>
    </lineage>
</organism>
<name>A0A223EN29_9BACI</name>
<keyword evidence="1" id="KW-1133">Transmembrane helix</keyword>
<evidence type="ECO:0000313" key="2">
    <source>
        <dbReference type="EMBL" id="ASS96591.1"/>
    </source>
</evidence>
<reference evidence="2 3" key="1">
    <citation type="submission" date="2016-10" db="EMBL/GenBank/DDBJ databases">
        <title>The whole genome sequencing and assembly of Bacillus simplex DSM 1321 strain.</title>
        <authorList>
            <person name="Park M.-K."/>
            <person name="Lee Y.-J."/>
            <person name="Yi H."/>
            <person name="Bahn Y.-S."/>
            <person name="Kim J.F."/>
            <person name="Lee D.-W."/>
        </authorList>
    </citation>
    <scope>NUCLEOTIDE SEQUENCE [LARGE SCALE GENOMIC DNA]</scope>
    <source>
        <strain evidence="2 3">DSM 1321</strain>
    </source>
</reference>